<protein>
    <submittedName>
        <fullName evidence="1">Glycosyltransferase</fullName>
        <ecNumber evidence="1">2.4.-.-</ecNumber>
    </submittedName>
</protein>
<evidence type="ECO:0000313" key="1">
    <source>
        <dbReference type="EMBL" id="MDX7019633.1"/>
    </source>
</evidence>
<name>A0AAW9EIU9_KLEAE</name>
<dbReference type="GO" id="GO:0016757">
    <property type="term" value="F:glycosyltransferase activity"/>
    <property type="evidence" value="ECO:0007669"/>
    <property type="project" value="UniProtKB-KW"/>
</dbReference>
<dbReference type="AlphaFoldDB" id="A0AAW9EIU9"/>
<dbReference type="Proteomes" id="UP001279012">
    <property type="component" value="Unassembled WGS sequence"/>
</dbReference>
<gene>
    <name evidence="1" type="ORF">SJ059_35005</name>
</gene>
<dbReference type="Gene3D" id="3.40.50.2000">
    <property type="entry name" value="Glycogen Phosphorylase B"/>
    <property type="match status" value="1"/>
</dbReference>
<proteinExistence type="predicted"/>
<dbReference type="Pfam" id="PF13692">
    <property type="entry name" value="Glyco_trans_1_4"/>
    <property type="match status" value="1"/>
</dbReference>
<keyword evidence="1" id="KW-0328">Glycosyltransferase</keyword>
<accession>A0AAW9EIU9</accession>
<keyword evidence="1" id="KW-0808">Transferase</keyword>
<dbReference type="EMBL" id="JAWZZT010002290">
    <property type="protein sequence ID" value="MDX7019633.1"/>
    <property type="molecule type" value="Genomic_DNA"/>
</dbReference>
<dbReference type="SUPFAM" id="SSF53756">
    <property type="entry name" value="UDP-Glycosyltransferase/glycogen phosphorylase"/>
    <property type="match status" value="1"/>
</dbReference>
<feature type="non-terminal residue" evidence="1">
    <location>
        <position position="1"/>
    </location>
</feature>
<evidence type="ECO:0000313" key="2">
    <source>
        <dbReference type="Proteomes" id="UP001279012"/>
    </source>
</evidence>
<organism evidence="1 2">
    <name type="scientific">Klebsiella aerogenes</name>
    <name type="common">Enterobacter aerogenes</name>
    <dbReference type="NCBI Taxonomy" id="548"/>
    <lineage>
        <taxon>Bacteria</taxon>
        <taxon>Pseudomonadati</taxon>
        <taxon>Pseudomonadota</taxon>
        <taxon>Gammaproteobacteria</taxon>
        <taxon>Enterobacterales</taxon>
        <taxon>Enterobacteriaceae</taxon>
        <taxon>Klebsiella/Raoultella group</taxon>
        <taxon>Klebsiella</taxon>
    </lineage>
</organism>
<sequence>IFTGFVSDVTEQLHAVDSVCAPSDRAPLGRVIFETQLYGIPVLASDSGGNSEIIENGVTGYLYSLGHIDELAMKH</sequence>
<dbReference type="EC" id="2.4.-.-" evidence="1"/>
<reference evidence="1" key="1">
    <citation type="submission" date="2023-11" db="EMBL/GenBank/DDBJ databases">
        <title>Detection of rare carbapenemases in Enterobacterales - comparison of two colorimetric and two CIM-based carbapenemase assays.</title>
        <authorList>
            <person name="Schaffarczyk L."/>
            <person name="Noster J."/>
            <person name="Stelzer Y."/>
            <person name="Sattler J."/>
            <person name="Gatermann S."/>
            <person name="Hamprecht A."/>
        </authorList>
    </citation>
    <scope>NUCLEOTIDE SEQUENCE</scope>
    <source>
        <strain evidence="1">CIM-Cont-037</strain>
    </source>
</reference>
<comment type="caution">
    <text evidence="1">The sequence shown here is derived from an EMBL/GenBank/DDBJ whole genome shotgun (WGS) entry which is preliminary data.</text>
</comment>